<gene>
    <name evidence="2" type="ORF">HMPREF0204_13333</name>
</gene>
<evidence type="ECO:0000256" key="1">
    <source>
        <dbReference type="SAM" id="Phobius"/>
    </source>
</evidence>
<protein>
    <submittedName>
        <fullName evidence="2">Uncharacterized protein</fullName>
    </submittedName>
</protein>
<keyword evidence="1" id="KW-0472">Membrane</keyword>
<feature type="transmembrane region" description="Helical" evidence="1">
    <location>
        <begin position="6"/>
        <end position="24"/>
    </location>
</feature>
<proteinExistence type="predicted"/>
<reference evidence="2" key="1">
    <citation type="submission" date="2010-06" db="EMBL/GenBank/DDBJ databases">
        <authorList>
            <person name="Muzny D."/>
            <person name="Qin X."/>
            <person name="Buhay C."/>
            <person name="Dugan-Rocha S."/>
            <person name="Ding Y."/>
            <person name="Chen G."/>
            <person name="Hawes A."/>
            <person name="Holder M."/>
            <person name="Jhangiani S."/>
            <person name="Johnson A."/>
            <person name="Khan Z."/>
            <person name="Li Z."/>
            <person name="Liu W."/>
            <person name="Liu X."/>
            <person name="Perez L."/>
            <person name="Shen H."/>
            <person name="Wang Q."/>
            <person name="Watt J."/>
            <person name="Xi L."/>
            <person name="Xin Y."/>
            <person name="Zhou J."/>
            <person name="Deng J."/>
            <person name="Jiang H."/>
            <person name="Liu Y."/>
            <person name="Qu J."/>
            <person name="Song X.-Z."/>
            <person name="Zhang L."/>
            <person name="Villasana D."/>
            <person name="Johnson A."/>
            <person name="Liu J."/>
            <person name="Liyanage D."/>
            <person name="Lorensuhewa L."/>
            <person name="Robinson T."/>
            <person name="Song A."/>
            <person name="Song B.-B."/>
            <person name="Dinh H."/>
            <person name="Thornton R."/>
            <person name="Coyle M."/>
            <person name="Francisco L."/>
            <person name="Jackson L."/>
            <person name="Javaid M."/>
            <person name="Korchina V."/>
            <person name="Kovar C."/>
            <person name="Mata R."/>
            <person name="Mathew T."/>
            <person name="Ngo R."/>
            <person name="Nguyen L."/>
            <person name="Nguyen N."/>
            <person name="Okwuonu G."/>
            <person name="Ongeri F."/>
            <person name="Pham C."/>
            <person name="Simmons D."/>
            <person name="Wilczek-Boney K."/>
            <person name="Hale W."/>
            <person name="Jakkamsetti A."/>
            <person name="Pham P."/>
            <person name="Ruth R."/>
            <person name="San Lucas F."/>
            <person name="Warren J."/>
            <person name="Zhang J."/>
            <person name="Zhao Z."/>
            <person name="Zhou C."/>
            <person name="Zhu D."/>
            <person name="Lee S."/>
            <person name="Bess C."/>
            <person name="Blankenburg K."/>
            <person name="Forbes L."/>
            <person name="Fu Q."/>
            <person name="Gubbala S."/>
            <person name="Hirani K."/>
            <person name="Jayaseelan J.C."/>
            <person name="Lara F."/>
            <person name="Munidasa M."/>
            <person name="Palculict T."/>
            <person name="Patil S."/>
            <person name="Pu L.-L."/>
            <person name="Saada N."/>
            <person name="Tang L."/>
            <person name="Weissenberger G."/>
            <person name="Zhu Y."/>
            <person name="Hemphill L."/>
            <person name="Shang Y."/>
            <person name="Youmans B."/>
            <person name="Ayvaz T."/>
            <person name="Ross M."/>
            <person name="Santibanez J."/>
            <person name="Aqrawi P."/>
            <person name="Gross S."/>
            <person name="Joshi V."/>
            <person name="Fowler G."/>
            <person name="Nazareth L."/>
            <person name="Reid J."/>
            <person name="Worley K."/>
            <person name="Petrosino J."/>
            <person name="Highlander S."/>
            <person name="Gibbs R."/>
        </authorList>
    </citation>
    <scope>NUCLEOTIDE SEQUENCE [LARGE SCALE GENOMIC DNA]</scope>
    <source>
        <strain evidence="2">ATCC 35910</strain>
    </source>
</reference>
<keyword evidence="1" id="KW-1133">Transmembrane helix</keyword>
<keyword evidence="3" id="KW-1185">Reference proteome</keyword>
<dbReference type="Proteomes" id="UP000002969">
    <property type="component" value="Unassembled WGS sequence"/>
</dbReference>
<sequence length="56" mass="6824">MKSDKLPLAGSLFYFFFCFCIFNFRRQTQKYIYSYNQKTVVNPLKNFTRIINLKLN</sequence>
<organism evidence="2 3">
    <name type="scientific">Chryseobacterium gleum ATCC 35910</name>
    <dbReference type="NCBI Taxonomy" id="525257"/>
    <lineage>
        <taxon>Bacteria</taxon>
        <taxon>Pseudomonadati</taxon>
        <taxon>Bacteroidota</taxon>
        <taxon>Flavobacteriia</taxon>
        <taxon>Flavobacteriales</taxon>
        <taxon>Weeksellaceae</taxon>
        <taxon>Chryseobacterium group</taxon>
        <taxon>Chryseobacterium</taxon>
    </lineage>
</organism>
<name>A0ABN0AMM8_CHRGE</name>
<evidence type="ECO:0000313" key="2">
    <source>
        <dbReference type="EMBL" id="EFK34264.1"/>
    </source>
</evidence>
<dbReference type="EMBL" id="ACKQ02000007">
    <property type="protein sequence ID" value="EFK34264.1"/>
    <property type="molecule type" value="Genomic_DNA"/>
</dbReference>
<keyword evidence="1" id="KW-0812">Transmembrane</keyword>
<accession>A0ABN0AMM8</accession>
<comment type="caution">
    <text evidence="2">The sequence shown here is derived from an EMBL/GenBank/DDBJ whole genome shotgun (WGS) entry which is preliminary data.</text>
</comment>
<evidence type="ECO:0000313" key="3">
    <source>
        <dbReference type="Proteomes" id="UP000002969"/>
    </source>
</evidence>